<dbReference type="AlphaFoldDB" id="K1VLV7"/>
<keyword evidence="6 10" id="KW-0443">Lipid metabolism</keyword>
<reference evidence="13 14" key="1">
    <citation type="journal article" date="2012" name="Eukaryot. Cell">
        <title>Genome sequence of the Trichosporon asahii environmental strain CBS 8904.</title>
        <authorList>
            <person name="Yang R.Y."/>
            <person name="Li H.T."/>
            <person name="Zhu H."/>
            <person name="Zhou G.P."/>
            <person name="Wang M."/>
            <person name="Wang L."/>
        </authorList>
    </citation>
    <scope>NUCLEOTIDE SEQUENCE [LARGE SCALE GENOMIC DNA]</scope>
    <source>
        <strain evidence="13 14">CBS 8904</strain>
    </source>
</reference>
<dbReference type="Proteomes" id="UP000006757">
    <property type="component" value="Unassembled WGS sequence"/>
</dbReference>
<dbReference type="SMART" id="SM00155">
    <property type="entry name" value="PLDc"/>
    <property type="match status" value="2"/>
</dbReference>
<feature type="region of interest" description="Disordered" evidence="11">
    <location>
        <begin position="1"/>
        <end position="38"/>
    </location>
</feature>
<dbReference type="UniPathway" id="UPA00084">
    <property type="reaction ID" value="UER00503"/>
</dbReference>
<feature type="domain" description="PLD phosphodiesterase" evidence="12">
    <location>
        <begin position="448"/>
        <end position="480"/>
    </location>
</feature>
<dbReference type="InterPro" id="IPR001736">
    <property type="entry name" value="PLipase_D/transphosphatidylase"/>
</dbReference>
<keyword evidence="8 10" id="KW-1208">Phospholipid metabolism</keyword>
<evidence type="ECO:0000256" key="6">
    <source>
        <dbReference type="ARBA" id="ARBA00023098"/>
    </source>
</evidence>
<dbReference type="CDD" id="cd09137">
    <property type="entry name" value="PLDc_PGS1_euk_2"/>
    <property type="match status" value="1"/>
</dbReference>
<evidence type="ECO:0000256" key="1">
    <source>
        <dbReference type="ARBA" id="ARBA00005042"/>
    </source>
</evidence>
<keyword evidence="3 10" id="KW-0444">Lipid biosynthesis</keyword>
<dbReference type="FunCoup" id="K1VLV7">
    <property type="interactions" value="491"/>
</dbReference>
<comment type="catalytic activity">
    <reaction evidence="9 10">
        <text>a CDP-1,2-diacyl-sn-glycerol + sn-glycerol 3-phosphate = a 1,2-diacyl-sn-glycero-3-phospho-(1'-sn-glycero-3'-phosphate) + CMP + H(+)</text>
        <dbReference type="Rhea" id="RHEA:12593"/>
        <dbReference type="ChEBI" id="CHEBI:15378"/>
        <dbReference type="ChEBI" id="CHEBI:57597"/>
        <dbReference type="ChEBI" id="CHEBI:58332"/>
        <dbReference type="ChEBI" id="CHEBI:60110"/>
        <dbReference type="ChEBI" id="CHEBI:60377"/>
        <dbReference type="EC" id="2.7.8.5"/>
    </reaction>
</comment>
<dbReference type="GO" id="GO:0005739">
    <property type="term" value="C:mitochondrion"/>
    <property type="evidence" value="ECO:0007669"/>
    <property type="project" value="UniProtKB-SubCell"/>
</dbReference>
<dbReference type="PANTHER" id="PTHR12586:SF1">
    <property type="entry name" value="CDP-DIACYLGLYCEROL--GLYCEROL-3-PHOSPHATE 3-PHOSPHATIDYLTRANSFERASE, MITOCHONDRIAL"/>
    <property type="match status" value="1"/>
</dbReference>
<evidence type="ECO:0000256" key="10">
    <source>
        <dbReference type="RuleBase" id="RU365024"/>
    </source>
</evidence>
<proteinExistence type="inferred from homology"/>
<keyword evidence="4 10" id="KW-0808">Transferase</keyword>
<comment type="function">
    <text evidence="10">Functions in the biosynthesis of the anionic phospholipids phosphatidylglycerol and cardiolipin.</text>
</comment>
<comment type="caution">
    <text evidence="13">The sequence shown here is derived from an EMBL/GenBank/DDBJ whole genome shotgun (WGS) entry which is preliminary data.</text>
</comment>
<evidence type="ECO:0000256" key="5">
    <source>
        <dbReference type="ARBA" id="ARBA00022737"/>
    </source>
</evidence>
<evidence type="ECO:0000256" key="11">
    <source>
        <dbReference type="SAM" id="MobiDB-lite"/>
    </source>
</evidence>
<evidence type="ECO:0000256" key="9">
    <source>
        <dbReference type="ARBA" id="ARBA00048586"/>
    </source>
</evidence>
<dbReference type="Gene3D" id="3.30.870.10">
    <property type="entry name" value="Endonuclease Chain A"/>
    <property type="match status" value="2"/>
</dbReference>
<gene>
    <name evidence="13" type="ORF">A1Q2_07999</name>
</gene>
<accession>K1VLV7</accession>
<sequence>MSTSSRPLRPLRQLAEGSLRRVSAPPPRPPPSRLLHSSRASAVAASTKASEIVQLPHSHGAFAELANTLSSTQPCFATHGDEVALLPSPTAFHSELLSMVANAKRRILISTLYIGTEEASLVDAVATALRANSQLKCTFMLDYNRSTRLGKDEPKSTVHMLLPLIREFGDRAEVWLYRSPKLRGPLERIVPPRYNEGFGTWHAKYYCADSDVLISGANLAKSYFTNRQDRYVRLSGAPFVSYLGSLTRLLTDYAYRVTLSRAAEDPQLVVKLPEDSEDVRLVWRQRSLPPRGWGAHAHATLTAFQQAWKASNAVRTASGAENGADTFFWPVLQAGYLGLREEERAMAAAWGAINAARDVDVDLTSGYFGLFAAYKRAVLESNAPVSVIAAAPESNGFYKSKGPSGLIPEGYTLLERRFWAEAERKGRASREQEGGRHEGIVLKEWKKQGWTYHAKGLWVSPEHDAPFLSFIGSSNLSTRSLNLDTELSLFLGTRNESLRRALGNEVAHLNANSHVVDAKTFALPERRVSLAAKVLVALGVEGML</sequence>
<evidence type="ECO:0000259" key="12">
    <source>
        <dbReference type="PROSITE" id="PS50035"/>
    </source>
</evidence>
<keyword evidence="5" id="KW-0677">Repeat</keyword>
<evidence type="ECO:0000256" key="7">
    <source>
        <dbReference type="ARBA" id="ARBA00023209"/>
    </source>
</evidence>
<evidence type="ECO:0000256" key="4">
    <source>
        <dbReference type="ARBA" id="ARBA00022679"/>
    </source>
</evidence>
<keyword evidence="7 10" id="KW-0594">Phospholipid biosynthesis</keyword>
<dbReference type="OMA" id="HKCLAQC"/>
<dbReference type="InParanoid" id="K1VLV7"/>
<evidence type="ECO:0000256" key="3">
    <source>
        <dbReference type="ARBA" id="ARBA00022516"/>
    </source>
</evidence>
<dbReference type="CDD" id="cd09135">
    <property type="entry name" value="PLDc_PGS1_euk_1"/>
    <property type="match status" value="1"/>
</dbReference>
<keyword evidence="10" id="KW-0067">ATP-binding</keyword>
<evidence type="ECO:0000313" key="13">
    <source>
        <dbReference type="EMBL" id="EKC97687.1"/>
    </source>
</evidence>
<keyword evidence="14" id="KW-1185">Reference proteome</keyword>
<dbReference type="PROSITE" id="PS50035">
    <property type="entry name" value="PLD"/>
    <property type="match status" value="1"/>
</dbReference>
<organism evidence="13 14">
    <name type="scientific">Trichosporon asahii var. asahii (strain CBS 8904)</name>
    <name type="common">Yeast</name>
    <dbReference type="NCBI Taxonomy" id="1220162"/>
    <lineage>
        <taxon>Eukaryota</taxon>
        <taxon>Fungi</taxon>
        <taxon>Dikarya</taxon>
        <taxon>Basidiomycota</taxon>
        <taxon>Agaricomycotina</taxon>
        <taxon>Tremellomycetes</taxon>
        <taxon>Trichosporonales</taxon>
        <taxon>Trichosporonaceae</taxon>
        <taxon>Trichosporon</taxon>
    </lineage>
</organism>
<dbReference type="EMBL" id="AMBO01000404">
    <property type="protein sequence ID" value="EKC97687.1"/>
    <property type="molecule type" value="Genomic_DNA"/>
</dbReference>
<comment type="pathway">
    <text evidence="1 10">Phospholipid metabolism; phosphatidylglycerol biosynthesis; phosphatidylglycerol from CDP-diacylglycerol: step 1/2.</text>
</comment>
<comment type="subcellular location">
    <subcellularLocation>
        <location evidence="10">Mitochondrion</location>
    </subcellularLocation>
</comment>
<evidence type="ECO:0000313" key="14">
    <source>
        <dbReference type="Proteomes" id="UP000006757"/>
    </source>
</evidence>
<dbReference type="OrthoDB" id="10250191at2759"/>
<dbReference type="InterPro" id="IPR016270">
    <property type="entry name" value="PGS1"/>
</dbReference>
<dbReference type="GO" id="GO:0008444">
    <property type="term" value="F:CDP-diacylglycerol-glycerol-3-phosphate 3-phosphatidyltransferase activity"/>
    <property type="evidence" value="ECO:0007669"/>
    <property type="project" value="UniProtKB-EC"/>
</dbReference>
<comment type="similarity">
    <text evidence="2 10">Belongs to the CDP-alcohol phosphatidyltransferase class-II family.</text>
</comment>
<keyword evidence="10" id="KW-0547">Nucleotide-binding</keyword>
<dbReference type="STRING" id="1220162.K1VLV7"/>
<evidence type="ECO:0000256" key="8">
    <source>
        <dbReference type="ARBA" id="ARBA00023264"/>
    </source>
</evidence>
<dbReference type="GO" id="GO:0032049">
    <property type="term" value="P:cardiolipin biosynthetic process"/>
    <property type="evidence" value="ECO:0007669"/>
    <property type="project" value="InterPro"/>
</dbReference>
<keyword evidence="10" id="KW-0496">Mitochondrion</keyword>
<protein>
    <recommendedName>
        <fullName evidence="10">CDP-diacylglycerol--glycerol-3-phosphate 3-phosphatidyltransferase</fullName>
        <ecNumber evidence="10">2.7.8.5</ecNumber>
    </recommendedName>
</protein>
<name>K1VLV7_TRIAC</name>
<dbReference type="PANTHER" id="PTHR12586">
    <property type="entry name" value="CDP-DIACYLGLYCEROL--SERINE O-PHOSPHATIDYLTRANSFERASE"/>
    <property type="match status" value="1"/>
</dbReference>
<evidence type="ECO:0000256" key="2">
    <source>
        <dbReference type="ARBA" id="ARBA00010682"/>
    </source>
</evidence>
<dbReference type="SUPFAM" id="SSF56024">
    <property type="entry name" value="Phospholipase D/nuclease"/>
    <property type="match status" value="2"/>
</dbReference>
<dbReference type="PIRSF" id="PIRSF000850">
    <property type="entry name" value="Phospholipase_D_PSS"/>
    <property type="match status" value="1"/>
</dbReference>
<dbReference type="eggNOG" id="KOG3964">
    <property type="taxonomic scope" value="Eukaryota"/>
</dbReference>
<dbReference type="HOGENOM" id="CLU_030471_1_0_1"/>
<dbReference type="GO" id="GO:0005524">
    <property type="term" value="F:ATP binding"/>
    <property type="evidence" value="ECO:0007669"/>
    <property type="project" value="UniProtKB-KW"/>
</dbReference>
<dbReference type="EC" id="2.7.8.5" evidence="10"/>